<dbReference type="EMBL" id="VYDA01000518">
    <property type="protein sequence ID" value="MYH62938.1"/>
    <property type="molecule type" value="Genomic_DNA"/>
</dbReference>
<dbReference type="PROSITE" id="PS50928">
    <property type="entry name" value="ABC_TM1"/>
    <property type="match status" value="1"/>
</dbReference>
<dbReference type="SUPFAM" id="SSF161098">
    <property type="entry name" value="MetI-like"/>
    <property type="match status" value="1"/>
</dbReference>
<keyword evidence="3" id="KW-1003">Cell membrane</keyword>
<dbReference type="AlphaFoldDB" id="A0A6B1G3P1"/>
<organism evidence="9">
    <name type="scientific">Caldilineaceae bacterium SB0675_bin_29</name>
    <dbReference type="NCBI Taxonomy" id="2605266"/>
    <lineage>
        <taxon>Bacteria</taxon>
        <taxon>Bacillati</taxon>
        <taxon>Chloroflexota</taxon>
        <taxon>Caldilineae</taxon>
        <taxon>Caldilineales</taxon>
        <taxon>Caldilineaceae</taxon>
    </lineage>
</organism>
<evidence type="ECO:0000259" key="8">
    <source>
        <dbReference type="PROSITE" id="PS50928"/>
    </source>
</evidence>
<dbReference type="GO" id="GO:0055085">
    <property type="term" value="P:transmembrane transport"/>
    <property type="evidence" value="ECO:0007669"/>
    <property type="project" value="InterPro"/>
</dbReference>
<keyword evidence="6 7" id="KW-0472">Membrane</keyword>
<comment type="subcellular location">
    <subcellularLocation>
        <location evidence="1 7">Cell membrane</location>
        <topology evidence="1 7">Multi-pass membrane protein</topology>
    </subcellularLocation>
</comment>
<reference evidence="9" key="1">
    <citation type="submission" date="2019-09" db="EMBL/GenBank/DDBJ databases">
        <title>Characterisation of the sponge microbiome using genome-centric metagenomics.</title>
        <authorList>
            <person name="Engelberts J.P."/>
            <person name="Robbins S.J."/>
            <person name="De Goeij J.M."/>
            <person name="Aranda M."/>
            <person name="Bell S.C."/>
            <person name="Webster N.S."/>
        </authorList>
    </citation>
    <scope>NUCLEOTIDE SEQUENCE</scope>
    <source>
        <strain evidence="9">SB0675_bin_29</strain>
    </source>
</reference>
<evidence type="ECO:0000256" key="2">
    <source>
        <dbReference type="ARBA" id="ARBA00022448"/>
    </source>
</evidence>
<dbReference type="Pfam" id="PF00528">
    <property type="entry name" value="BPD_transp_1"/>
    <property type="match status" value="1"/>
</dbReference>
<dbReference type="InterPro" id="IPR035906">
    <property type="entry name" value="MetI-like_sf"/>
</dbReference>
<keyword evidence="5 7" id="KW-1133">Transmembrane helix</keyword>
<proteinExistence type="inferred from homology"/>
<sequence>MIPLFYILKDIRFLGTYWAMIVPSIALGMPFSIFFMRAYFSGLPQELGDAAEIDGCNEFSVYWRVMLPLAGPAVSALVVLQFMGAWNAFLLPLIYMQKEEIRPLVLGLMFFRSRYTQNYPLTMAGAAIVMVPIVIVYLVFQRRFVQGLTAGAVK</sequence>
<comment type="caution">
    <text evidence="9">The sequence shown here is derived from an EMBL/GenBank/DDBJ whole genome shotgun (WGS) entry which is preliminary data.</text>
</comment>
<name>A0A6B1G3P1_9CHLR</name>
<evidence type="ECO:0000256" key="3">
    <source>
        <dbReference type="ARBA" id="ARBA00022475"/>
    </source>
</evidence>
<dbReference type="CDD" id="cd06261">
    <property type="entry name" value="TM_PBP2"/>
    <property type="match status" value="1"/>
</dbReference>
<dbReference type="Gene3D" id="1.10.3720.10">
    <property type="entry name" value="MetI-like"/>
    <property type="match status" value="1"/>
</dbReference>
<comment type="similarity">
    <text evidence="7">Belongs to the binding-protein-dependent transport system permease family.</text>
</comment>
<feature type="transmembrane region" description="Helical" evidence="7">
    <location>
        <begin position="17"/>
        <end position="40"/>
    </location>
</feature>
<evidence type="ECO:0000256" key="4">
    <source>
        <dbReference type="ARBA" id="ARBA00022692"/>
    </source>
</evidence>
<evidence type="ECO:0000256" key="7">
    <source>
        <dbReference type="RuleBase" id="RU363032"/>
    </source>
</evidence>
<dbReference type="InterPro" id="IPR000515">
    <property type="entry name" value="MetI-like"/>
</dbReference>
<evidence type="ECO:0000256" key="1">
    <source>
        <dbReference type="ARBA" id="ARBA00004651"/>
    </source>
</evidence>
<feature type="domain" description="ABC transmembrane type-1" evidence="8">
    <location>
        <begin position="1"/>
        <end position="140"/>
    </location>
</feature>
<protein>
    <submittedName>
        <fullName evidence="9">Carbohydrate ABC transporter permease</fullName>
    </submittedName>
</protein>
<keyword evidence="4 7" id="KW-0812">Transmembrane</keyword>
<evidence type="ECO:0000313" key="9">
    <source>
        <dbReference type="EMBL" id="MYH62938.1"/>
    </source>
</evidence>
<keyword evidence="2 7" id="KW-0813">Transport</keyword>
<feature type="transmembrane region" description="Helical" evidence="7">
    <location>
        <begin position="73"/>
        <end position="95"/>
    </location>
</feature>
<dbReference type="PANTHER" id="PTHR43744">
    <property type="entry name" value="ABC TRANSPORTER PERMEASE PROTEIN MG189-RELATED-RELATED"/>
    <property type="match status" value="1"/>
</dbReference>
<feature type="transmembrane region" description="Helical" evidence="7">
    <location>
        <begin position="119"/>
        <end position="140"/>
    </location>
</feature>
<dbReference type="PANTHER" id="PTHR43744:SF8">
    <property type="entry name" value="SN-GLYCEROL-3-PHOSPHATE TRANSPORT SYSTEM PERMEASE PROTEIN UGPE"/>
    <property type="match status" value="1"/>
</dbReference>
<accession>A0A6B1G3P1</accession>
<evidence type="ECO:0000256" key="5">
    <source>
        <dbReference type="ARBA" id="ARBA00022989"/>
    </source>
</evidence>
<dbReference type="GO" id="GO:0005886">
    <property type="term" value="C:plasma membrane"/>
    <property type="evidence" value="ECO:0007669"/>
    <property type="project" value="UniProtKB-SubCell"/>
</dbReference>
<gene>
    <name evidence="9" type="ORF">F4148_14675</name>
</gene>
<evidence type="ECO:0000256" key="6">
    <source>
        <dbReference type="ARBA" id="ARBA00023136"/>
    </source>
</evidence>